<protein>
    <submittedName>
        <fullName evidence="3">NAD(P)-binding protein-29</fullName>
    </submittedName>
</protein>
<proteinExistence type="inferred from homology"/>
<dbReference type="PRINTS" id="PR00081">
    <property type="entry name" value="GDHRDH"/>
</dbReference>
<dbReference type="Pfam" id="PF13561">
    <property type="entry name" value="adh_short_C2"/>
    <property type="match status" value="1"/>
</dbReference>
<evidence type="ECO:0000313" key="3">
    <source>
        <dbReference type="EMBL" id="RDW71792.1"/>
    </source>
</evidence>
<reference evidence="3 4" key="1">
    <citation type="journal article" date="2018" name="IMA Fungus">
        <title>IMA Genome-F 9: Draft genome sequence of Annulohypoxylon stygium, Aspergillus mulundensis, Berkeleyomyces basicola (syn. Thielaviopsis basicola), Ceratocystis smalleyi, two Cercospora beticola strains, Coleophoma cylindrospora, Fusarium fracticaudum, Phialophora cf. hyalina, and Morchella septimelata.</title>
        <authorList>
            <person name="Wingfield B.D."/>
            <person name="Bills G.F."/>
            <person name="Dong Y."/>
            <person name="Huang W."/>
            <person name="Nel W.J."/>
            <person name="Swalarsk-Parry B.S."/>
            <person name="Vaghefi N."/>
            <person name="Wilken P.M."/>
            <person name="An Z."/>
            <person name="de Beer Z.W."/>
            <person name="De Vos L."/>
            <person name="Chen L."/>
            <person name="Duong T.A."/>
            <person name="Gao Y."/>
            <person name="Hammerbacher A."/>
            <person name="Kikkert J.R."/>
            <person name="Li Y."/>
            <person name="Li H."/>
            <person name="Li K."/>
            <person name="Li Q."/>
            <person name="Liu X."/>
            <person name="Ma X."/>
            <person name="Naidoo K."/>
            <person name="Pethybridge S.J."/>
            <person name="Sun J."/>
            <person name="Steenkamp E.T."/>
            <person name="van der Nest M.A."/>
            <person name="van Wyk S."/>
            <person name="Wingfield M.J."/>
            <person name="Xiong C."/>
            <person name="Yue Q."/>
            <person name="Zhang X."/>
        </authorList>
    </citation>
    <scope>NUCLEOTIDE SEQUENCE [LARGE SCALE GENOMIC DNA]</scope>
    <source>
        <strain evidence="3 4">BP5796</strain>
    </source>
</reference>
<accession>A0A3D8RCM6</accession>
<dbReference type="CDD" id="cd05233">
    <property type="entry name" value="SDR_c"/>
    <property type="match status" value="1"/>
</dbReference>
<dbReference type="PRINTS" id="PR00080">
    <property type="entry name" value="SDRFAMILY"/>
</dbReference>
<dbReference type="OrthoDB" id="417891at2759"/>
<dbReference type="PROSITE" id="PS00061">
    <property type="entry name" value="ADH_SHORT"/>
    <property type="match status" value="1"/>
</dbReference>
<evidence type="ECO:0000313" key="4">
    <source>
        <dbReference type="Proteomes" id="UP000256328"/>
    </source>
</evidence>
<dbReference type="InterPro" id="IPR020904">
    <property type="entry name" value="Sc_DH/Rdtase_CS"/>
</dbReference>
<dbReference type="Proteomes" id="UP000256328">
    <property type="component" value="Unassembled WGS sequence"/>
</dbReference>
<dbReference type="FunFam" id="3.40.50.720:FF:000084">
    <property type="entry name" value="Short-chain dehydrogenase reductase"/>
    <property type="match status" value="1"/>
</dbReference>
<dbReference type="Gene3D" id="3.40.50.720">
    <property type="entry name" value="NAD(P)-binding Rossmann-like Domain"/>
    <property type="match status" value="1"/>
</dbReference>
<gene>
    <name evidence="3" type="ORF">BP5796_07826</name>
</gene>
<dbReference type="PANTHER" id="PTHR42760:SF124">
    <property type="entry name" value="SHORT-CHAIN DEHYDROGENASE_REDUCTASE"/>
    <property type="match status" value="1"/>
</dbReference>
<comment type="caution">
    <text evidence="3">The sequence shown here is derived from an EMBL/GenBank/DDBJ whole genome shotgun (WGS) entry which is preliminary data.</text>
</comment>
<name>A0A3D8RCM6_9HELO</name>
<evidence type="ECO:0000256" key="1">
    <source>
        <dbReference type="ARBA" id="ARBA00006484"/>
    </source>
</evidence>
<dbReference type="GO" id="GO:0009688">
    <property type="term" value="P:abscisic acid biosynthetic process"/>
    <property type="evidence" value="ECO:0007669"/>
    <property type="project" value="UniProtKB-ARBA"/>
</dbReference>
<dbReference type="InterPro" id="IPR036291">
    <property type="entry name" value="NAD(P)-bd_dom_sf"/>
</dbReference>
<dbReference type="SUPFAM" id="SSF51735">
    <property type="entry name" value="NAD(P)-binding Rossmann-fold domains"/>
    <property type="match status" value="1"/>
</dbReference>
<dbReference type="EMBL" id="PDLN01000011">
    <property type="protein sequence ID" value="RDW71792.1"/>
    <property type="molecule type" value="Genomic_DNA"/>
</dbReference>
<dbReference type="PANTHER" id="PTHR42760">
    <property type="entry name" value="SHORT-CHAIN DEHYDROGENASES/REDUCTASES FAMILY MEMBER"/>
    <property type="match status" value="1"/>
</dbReference>
<keyword evidence="2" id="KW-0521">NADP</keyword>
<organism evidence="3 4">
    <name type="scientific">Coleophoma crateriformis</name>
    <dbReference type="NCBI Taxonomy" id="565419"/>
    <lineage>
        <taxon>Eukaryota</taxon>
        <taxon>Fungi</taxon>
        <taxon>Dikarya</taxon>
        <taxon>Ascomycota</taxon>
        <taxon>Pezizomycotina</taxon>
        <taxon>Leotiomycetes</taxon>
        <taxon>Helotiales</taxon>
        <taxon>Dermateaceae</taxon>
        <taxon>Coleophoma</taxon>
    </lineage>
</organism>
<dbReference type="InterPro" id="IPR002347">
    <property type="entry name" value="SDR_fam"/>
</dbReference>
<sequence>MSPRLQNRIAIVTGSSSGLGRAIALLYAEEGASVACADLAPASKEEVATHELIVKNGGKAIFVKTDVGEETEVEALVKRTVEEWGRLDIIVNNAGIAPDVHYLATQAGGHRVHELSTSVFDLTMRVNARGVFLGCKYALQQFMKQEPLPANGRGDQTRGWIVNVASTGGLVALQGAPGYTTSKHAVVGLSKQIAVDYAKDKVHCNALCPSFVETPLIAEITQDTENPLAVGTTAALTAAHPWGALGQVEDISRCALFLVSEDSRWMTGHSLVIDGGYVAR</sequence>
<evidence type="ECO:0000256" key="2">
    <source>
        <dbReference type="ARBA" id="ARBA00022857"/>
    </source>
</evidence>
<comment type="similarity">
    <text evidence="1">Belongs to the short-chain dehydrogenases/reductases (SDR) family.</text>
</comment>
<dbReference type="GO" id="GO:0016616">
    <property type="term" value="F:oxidoreductase activity, acting on the CH-OH group of donors, NAD or NADP as acceptor"/>
    <property type="evidence" value="ECO:0007669"/>
    <property type="project" value="TreeGrafter"/>
</dbReference>
<keyword evidence="4" id="KW-1185">Reference proteome</keyword>
<dbReference type="AlphaFoldDB" id="A0A3D8RCM6"/>